<dbReference type="GO" id="GO:0005634">
    <property type="term" value="C:nucleus"/>
    <property type="evidence" value="ECO:0007669"/>
    <property type="project" value="UniProtKB-SubCell"/>
</dbReference>
<comment type="caution">
    <text evidence="10">The sequence shown here is derived from an EMBL/GenBank/DDBJ whole genome shotgun (WGS) entry which is preliminary data.</text>
</comment>
<comment type="similarity">
    <text evidence="4">Belongs to the MAP Jupiter family.</text>
</comment>
<keyword evidence="7" id="KW-0597">Phosphoprotein</keyword>
<dbReference type="EMBL" id="CAJFCJ010000005">
    <property type="protein sequence ID" value="CAD5114529.1"/>
    <property type="molecule type" value="Genomic_DNA"/>
</dbReference>
<evidence type="ECO:0000256" key="8">
    <source>
        <dbReference type="ARBA" id="ARBA00023242"/>
    </source>
</evidence>
<reference evidence="10 11" key="1">
    <citation type="submission" date="2020-08" db="EMBL/GenBank/DDBJ databases">
        <authorList>
            <person name="Hejnol A."/>
        </authorList>
    </citation>
    <scope>NUCLEOTIDE SEQUENCE [LARGE SCALE GENOMIC DNA]</scope>
</reference>
<keyword evidence="11" id="KW-1185">Reference proteome</keyword>
<evidence type="ECO:0000256" key="9">
    <source>
        <dbReference type="SAM" id="MobiDB-lite"/>
    </source>
</evidence>
<evidence type="ECO:0000313" key="10">
    <source>
        <dbReference type="EMBL" id="CAD5114529.1"/>
    </source>
</evidence>
<keyword evidence="6" id="KW-0963">Cytoplasm</keyword>
<feature type="compositionally biased region" description="Polar residues" evidence="9">
    <location>
        <begin position="73"/>
        <end position="84"/>
    </location>
</feature>
<evidence type="ECO:0000256" key="6">
    <source>
        <dbReference type="ARBA" id="ARBA00022490"/>
    </source>
</evidence>
<feature type="compositionally biased region" description="Basic and acidic residues" evidence="9">
    <location>
        <begin position="90"/>
        <end position="103"/>
    </location>
</feature>
<comment type="function">
    <text evidence="1">Binds to all microtubule populations.</text>
</comment>
<name>A0A7I8VFR9_9ANNE</name>
<dbReference type="OrthoDB" id="10071234at2759"/>
<evidence type="ECO:0000256" key="7">
    <source>
        <dbReference type="ARBA" id="ARBA00022553"/>
    </source>
</evidence>
<keyword evidence="8" id="KW-0539">Nucleus</keyword>
<evidence type="ECO:0000256" key="5">
    <source>
        <dbReference type="ARBA" id="ARBA00021471"/>
    </source>
</evidence>
<dbReference type="PANTHER" id="PTHR34930:SF2">
    <property type="entry name" value="MICROTUBULE-ASSOCIATED PROTEIN JUPITER"/>
    <property type="match status" value="1"/>
</dbReference>
<protein>
    <recommendedName>
        <fullName evidence="5">Microtubule-associated protein Jupiter</fullName>
    </recommendedName>
</protein>
<evidence type="ECO:0000256" key="2">
    <source>
        <dbReference type="ARBA" id="ARBA00004123"/>
    </source>
</evidence>
<dbReference type="AlphaFoldDB" id="A0A7I8VFR9"/>
<comment type="subcellular location">
    <subcellularLocation>
        <location evidence="3">Cytoplasm</location>
    </subcellularLocation>
    <subcellularLocation>
        <location evidence="2">Nucleus</location>
    </subcellularLocation>
</comment>
<dbReference type="PANTHER" id="PTHR34930">
    <property type="entry name" value="GEO05313P1"/>
    <property type="match status" value="1"/>
</dbReference>
<dbReference type="InterPro" id="IPR033335">
    <property type="entry name" value="JUPITER"/>
</dbReference>
<sequence>MSYTGGYQGGDISKPTSRVLQPPGGATSNIFGGDESSVRKPIKPVNNSHSNIFGTEENSEPASRARSLDDNENLATNNQLQDGNEMNIKAPEKTSPWKEDNRTPFEAAVDNRRRMRESSNPILGGSEQANEGKFGKQQRGGYNPITGETYNDGEKEEPVQRRRQPPGGHSTGLW</sequence>
<dbReference type="GO" id="GO:0005737">
    <property type="term" value="C:cytoplasm"/>
    <property type="evidence" value="ECO:0007669"/>
    <property type="project" value="UniProtKB-SubCell"/>
</dbReference>
<evidence type="ECO:0000256" key="3">
    <source>
        <dbReference type="ARBA" id="ARBA00004496"/>
    </source>
</evidence>
<accession>A0A7I8VFR9</accession>
<gene>
    <name evidence="10" type="ORF">DGYR_LOCUS3360</name>
</gene>
<proteinExistence type="inferred from homology"/>
<evidence type="ECO:0000313" key="11">
    <source>
        <dbReference type="Proteomes" id="UP000549394"/>
    </source>
</evidence>
<feature type="region of interest" description="Disordered" evidence="9">
    <location>
        <begin position="1"/>
        <end position="174"/>
    </location>
</feature>
<evidence type="ECO:0000256" key="1">
    <source>
        <dbReference type="ARBA" id="ARBA00003805"/>
    </source>
</evidence>
<evidence type="ECO:0000256" key="4">
    <source>
        <dbReference type="ARBA" id="ARBA00005344"/>
    </source>
</evidence>
<organism evidence="10 11">
    <name type="scientific">Dimorphilus gyrociliatus</name>
    <dbReference type="NCBI Taxonomy" id="2664684"/>
    <lineage>
        <taxon>Eukaryota</taxon>
        <taxon>Metazoa</taxon>
        <taxon>Spiralia</taxon>
        <taxon>Lophotrochozoa</taxon>
        <taxon>Annelida</taxon>
        <taxon>Polychaeta</taxon>
        <taxon>Polychaeta incertae sedis</taxon>
        <taxon>Dinophilidae</taxon>
        <taxon>Dimorphilus</taxon>
    </lineage>
</organism>
<dbReference type="Proteomes" id="UP000549394">
    <property type="component" value="Unassembled WGS sequence"/>
</dbReference>